<dbReference type="Proteomes" id="UP000326546">
    <property type="component" value="Chromosome"/>
</dbReference>
<keyword evidence="2 5" id="KW-0808">Transferase</keyword>
<dbReference type="EMBL" id="CP044427">
    <property type="protein sequence ID" value="QFG68359.1"/>
    <property type="molecule type" value="Genomic_DNA"/>
</dbReference>
<feature type="compositionally biased region" description="Low complexity" evidence="3">
    <location>
        <begin position="108"/>
        <end position="117"/>
    </location>
</feature>
<evidence type="ECO:0000313" key="6">
    <source>
        <dbReference type="Proteomes" id="UP000326546"/>
    </source>
</evidence>
<dbReference type="InterPro" id="IPR028098">
    <property type="entry name" value="Glyco_trans_4-like_N"/>
</dbReference>
<feature type="region of interest" description="Disordered" evidence="3">
    <location>
        <begin position="95"/>
        <end position="129"/>
    </location>
</feature>
<dbReference type="Pfam" id="PF13692">
    <property type="entry name" value="Glyco_trans_1_4"/>
    <property type="match status" value="1"/>
</dbReference>
<evidence type="ECO:0000259" key="4">
    <source>
        <dbReference type="Pfam" id="PF13579"/>
    </source>
</evidence>
<dbReference type="AlphaFoldDB" id="A0A5J6V3B6"/>
<evidence type="ECO:0000313" key="5">
    <source>
        <dbReference type="EMBL" id="QFG68359.1"/>
    </source>
</evidence>
<keyword evidence="6" id="KW-1185">Reference proteome</keyword>
<accession>A0A5J6V3B6</accession>
<evidence type="ECO:0000256" key="2">
    <source>
        <dbReference type="ARBA" id="ARBA00022679"/>
    </source>
</evidence>
<dbReference type="KEGG" id="serw:FY030_06205"/>
<evidence type="ECO:0000256" key="1">
    <source>
        <dbReference type="ARBA" id="ARBA00022676"/>
    </source>
</evidence>
<keyword evidence="1" id="KW-0328">Glycosyltransferase</keyword>
<name>A0A5J6V3B6_9MICO</name>
<evidence type="ECO:0000256" key="3">
    <source>
        <dbReference type="SAM" id="MobiDB-lite"/>
    </source>
</evidence>
<dbReference type="OrthoDB" id="3335961at2"/>
<dbReference type="GO" id="GO:0016757">
    <property type="term" value="F:glycosyltransferase activity"/>
    <property type="evidence" value="ECO:0007669"/>
    <property type="project" value="UniProtKB-KW"/>
</dbReference>
<gene>
    <name evidence="5" type="ORF">FY030_06205</name>
</gene>
<sequence length="478" mass="51158">MSAQLTGPGGQAPRIALLVFRDADTDSRVLRSAATLQEAGAEVLVIGLAPTRSGLEPGPAVVGGVPLHRTMDLDLVRTFGTAARVWRRLRGRDPVTGATSSAAERPDSSGTAASGTAPSQAFADPPQAGSRLPLSWRKVYQRGFRTARLVRYWAGALVTARRFGADVVHANDGNTLAPALLLRVLQGTRIVYDSHELWLHRNVRPRLIAPLVEAVIERAGVRWADAVLTVSPSIVRWLQRHYRLAEPPLLVRNVPLWPGALPDPARGRLRELAGLSPRDKVISYCGGVTRGRGLEETIDALAMLPSDVHLVMLGFGSGDYVRGLLARAAAAGLTDRVHLVGPVPSAEVPQSLADADLAIVYVRPIVLSYTYSLPNKLFESIHAGLPIVAADLPDVAALVEEHGVGTVFAVPEGAVQEDGDQLEAADDPARLAAALAQVLADPEPYRRHTQALAPLLDWRHEAEHLIEGHARAVARCGT</sequence>
<dbReference type="Gene3D" id="3.40.50.2000">
    <property type="entry name" value="Glycogen Phosphorylase B"/>
    <property type="match status" value="2"/>
</dbReference>
<feature type="domain" description="Glycosyltransferase subfamily 4-like N-terminal" evidence="4">
    <location>
        <begin position="123"/>
        <end position="247"/>
    </location>
</feature>
<reference evidence="5 6" key="1">
    <citation type="submission" date="2019-09" db="EMBL/GenBank/DDBJ databases">
        <title>Serinicoccus pratensis sp. nov., isolated from meadow soil.</title>
        <authorList>
            <person name="Zhang W."/>
        </authorList>
    </citation>
    <scope>NUCLEOTIDE SEQUENCE [LARGE SCALE GENOMIC DNA]</scope>
    <source>
        <strain evidence="5 6">W204</strain>
    </source>
</reference>
<dbReference type="Pfam" id="PF13579">
    <property type="entry name" value="Glyco_trans_4_4"/>
    <property type="match status" value="1"/>
</dbReference>
<protein>
    <submittedName>
        <fullName evidence="5">Glycosyltransferase family 4 protein</fullName>
    </submittedName>
</protein>
<dbReference type="SUPFAM" id="SSF53756">
    <property type="entry name" value="UDP-Glycosyltransferase/glycogen phosphorylase"/>
    <property type="match status" value="1"/>
</dbReference>
<dbReference type="RefSeq" id="WP_158060747.1">
    <property type="nucleotide sequence ID" value="NZ_CP044427.1"/>
</dbReference>
<proteinExistence type="predicted"/>
<dbReference type="PANTHER" id="PTHR12526">
    <property type="entry name" value="GLYCOSYLTRANSFERASE"/>
    <property type="match status" value="1"/>
</dbReference>
<organism evidence="5 6">
    <name type="scientific">Ornithinimicrobium pratense</name>
    <dbReference type="NCBI Taxonomy" id="2593973"/>
    <lineage>
        <taxon>Bacteria</taxon>
        <taxon>Bacillati</taxon>
        <taxon>Actinomycetota</taxon>
        <taxon>Actinomycetes</taxon>
        <taxon>Micrococcales</taxon>
        <taxon>Ornithinimicrobiaceae</taxon>
        <taxon>Ornithinimicrobium</taxon>
    </lineage>
</organism>